<organism evidence="2 3">
    <name type="scientific">Humicola insolens</name>
    <name type="common">Soft-rot fungus</name>
    <dbReference type="NCBI Taxonomy" id="85995"/>
    <lineage>
        <taxon>Eukaryota</taxon>
        <taxon>Fungi</taxon>
        <taxon>Dikarya</taxon>
        <taxon>Ascomycota</taxon>
        <taxon>Pezizomycotina</taxon>
        <taxon>Sordariomycetes</taxon>
        <taxon>Sordariomycetidae</taxon>
        <taxon>Sordariales</taxon>
        <taxon>Chaetomiaceae</taxon>
        <taxon>Mycothermus</taxon>
    </lineage>
</organism>
<dbReference type="Proteomes" id="UP001583172">
    <property type="component" value="Unassembled WGS sequence"/>
</dbReference>
<accession>A0ABR3V6V5</accession>
<evidence type="ECO:0008006" key="4">
    <source>
        <dbReference type="Google" id="ProtNLM"/>
    </source>
</evidence>
<feature type="compositionally biased region" description="Low complexity" evidence="1">
    <location>
        <begin position="362"/>
        <end position="373"/>
    </location>
</feature>
<evidence type="ECO:0000256" key="1">
    <source>
        <dbReference type="SAM" id="MobiDB-lite"/>
    </source>
</evidence>
<keyword evidence="3" id="KW-1185">Reference proteome</keyword>
<feature type="compositionally biased region" description="Polar residues" evidence="1">
    <location>
        <begin position="180"/>
        <end position="204"/>
    </location>
</feature>
<protein>
    <recommendedName>
        <fullName evidence="4">F-box domain-containing protein</fullName>
    </recommendedName>
</protein>
<feature type="region of interest" description="Disordered" evidence="1">
    <location>
        <begin position="180"/>
        <end position="217"/>
    </location>
</feature>
<comment type="caution">
    <text evidence="2">The sequence shown here is derived from an EMBL/GenBank/DDBJ whole genome shotgun (WGS) entry which is preliminary data.</text>
</comment>
<gene>
    <name evidence="2" type="ORF">VTJ49DRAFT_3750</name>
</gene>
<name>A0ABR3V6V5_HUMIN</name>
<sequence>MAYNHHSYHSGDYYPPPPAHSRQSSDTRPSHSTPASSAPYVSGYPTSSGAFATTYPAYSATHHTVYTTGPDQHTTITRALSPPSAMFGSAPTSAIIYSRDSHYPALAHESSYAPVTQPTSLPSQLIQAQAHVVLPRPQSFPSCPSARPVPRPALYGDYQASLLQQPLELSHSMYDSSPFPSSNAATYHSTTDLSPHQTPSSTQPARAIKGRPRTPAEGWMVNPEFNEMMNRLPTEVIQNIRTKLGYRSCWPLILTSRWFQLHFYPDHPADYFTKEERFVGLLEMEKWSVYGNPDSDASRKKKNKEKDLAWLACYHCLRPRSLQYFERYKHTNPSFKDNISDDDDGGKKPTRRHSPYFPPTPRSSSATPPAANPHYDPSLTRSSLRASRNTRMPSPTGSTASSEPGETRLEVRQKKTYNLRRFCIDCGLRLRIYEPGDLIEVHRPPEGKPNDAIWVCGCYELRHRADEAQCGECGYNCPFSTAVVALRR</sequence>
<feature type="region of interest" description="Disordered" evidence="1">
    <location>
        <begin position="1"/>
        <end position="40"/>
    </location>
</feature>
<dbReference type="EMBL" id="JAZGSY010000291">
    <property type="protein sequence ID" value="KAL1837470.1"/>
    <property type="molecule type" value="Genomic_DNA"/>
</dbReference>
<feature type="region of interest" description="Disordered" evidence="1">
    <location>
        <begin position="335"/>
        <end position="409"/>
    </location>
</feature>
<feature type="compositionally biased region" description="Polar residues" evidence="1">
    <location>
        <begin position="379"/>
        <end position="404"/>
    </location>
</feature>
<reference evidence="2 3" key="1">
    <citation type="journal article" date="2024" name="Commun. Biol.">
        <title>Comparative genomic analysis of thermophilic fungi reveals convergent evolutionary adaptations and gene losses.</title>
        <authorList>
            <person name="Steindorff A.S."/>
            <person name="Aguilar-Pontes M.V."/>
            <person name="Robinson A.J."/>
            <person name="Andreopoulos B."/>
            <person name="LaButti K."/>
            <person name="Kuo A."/>
            <person name="Mondo S."/>
            <person name="Riley R."/>
            <person name="Otillar R."/>
            <person name="Haridas S."/>
            <person name="Lipzen A."/>
            <person name="Grimwood J."/>
            <person name="Schmutz J."/>
            <person name="Clum A."/>
            <person name="Reid I.D."/>
            <person name="Moisan M.C."/>
            <person name="Butler G."/>
            <person name="Nguyen T.T.M."/>
            <person name="Dewar K."/>
            <person name="Conant G."/>
            <person name="Drula E."/>
            <person name="Henrissat B."/>
            <person name="Hansel C."/>
            <person name="Singer S."/>
            <person name="Hutchinson M.I."/>
            <person name="de Vries R.P."/>
            <person name="Natvig D.O."/>
            <person name="Powell A.J."/>
            <person name="Tsang A."/>
            <person name="Grigoriev I.V."/>
        </authorList>
    </citation>
    <scope>NUCLEOTIDE SEQUENCE [LARGE SCALE GENOMIC DNA]</scope>
    <source>
        <strain evidence="2 3">CBS 620.91</strain>
    </source>
</reference>
<proteinExistence type="predicted"/>
<evidence type="ECO:0000313" key="2">
    <source>
        <dbReference type="EMBL" id="KAL1837470.1"/>
    </source>
</evidence>
<evidence type="ECO:0000313" key="3">
    <source>
        <dbReference type="Proteomes" id="UP001583172"/>
    </source>
</evidence>